<sequence>MENQELDTVVENTVVENTVVENTVAEDAVAEDAVAEDAVAEDNENAGINEPADILAEGRNPDFNPYGRVYENNLPNQYPATNLDGPAGLGGWLVLVAIGRILGPLMLLNAIYQVFSIYFKSDLLAQLSSPDNKLYSALWKPMIFFELIGNILLLGLSVLLIILFFQKKKQFPKAYIGMMLINVLIMLIDLILLYQIQRTLTVDLNITATSQLITAIITSAIWIPYMLISKRVKNTFTR</sequence>
<dbReference type="Pfam" id="PF10754">
    <property type="entry name" value="DUF2569"/>
    <property type="match status" value="1"/>
</dbReference>
<gene>
    <name evidence="2" type="ORF">CLHUN_01070</name>
</gene>
<evidence type="ECO:0008006" key="4">
    <source>
        <dbReference type="Google" id="ProtNLM"/>
    </source>
</evidence>
<name>A0A1V4SSL4_RUMHU</name>
<dbReference type="InterPro" id="IPR019690">
    <property type="entry name" value="DUF2569"/>
</dbReference>
<feature type="transmembrane region" description="Helical" evidence="1">
    <location>
        <begin position="208"/>
        <end position="228"/>
    </location>
</feature>
<dbReference type="STRING" id="48256.CLHUN_01070"/>
<comment type="caution">
    <text evidence="2">The sequence shown here is derived from an EMBL/GenBank/DDBJ whole genome shotgun (WGS) entry which is preliminary data.</text>
</comment>
<evidence type="ECO:0000313" key="2">
    <source>
        <dbReference type="EMBL" id="OPX46291.1"/>
    </source>
</evidence>
<dbReference type="Proteomes" id="UP000191554">
    <property type="component" value="Unassembled WGS sequence"/>
</dbReference>
<keyword evidence="1" id="KW-0472">Membrane</keyword>
<dbReference type="RefSeq" id="WP_165755604.1">
    <property type="nucleotide sequence ID" value="NZ_MZGX01000001.1"/>
</dbReference>
<dbReference type="EMBL" id="MZGX01000001">
    <property type="protein sequence ID" value="OPX46291.1"/>
    <property type="molecule type" value="Genomic_DNA"/>
</dbReference>
<feature type="transmembrane region" description="Helical" evidence="1">
    <location>
        <begin position="92"/>
        <end position="119"/>
    </location>
</feature>
<feature type="transmembrane region" description="Helical" evidence="1">
    <location>
        <begin position="175"/>
        <end position="196"/>
    </location>
</feature>
<feature type="transmembrane region" description="Helical" evidence="1">
    <location>
        <begin position="139"/>
        <end position="163"/>
    </location>
</feature>
<proteinExistence type="predicted"/>
<organism evidence="2 3">
    <name type="scientific">Ruminiclostridium hungatei</name>
    <name type="common">Clostridium hungatei</name>
    <dbReference type="NCBI Taxonomy" id="48256"/>
    <lineage>
        <taxon>Bacteria</taxon>
        <taxon>Bacillati</taxon>
        <taxon>Bacillota</taxon>
        <taxon>Clostridia</taxon>
        <taxon>Eubacteriales</taxon>
        <taxon>Oscillospiraceae</taxon>
        <taxon>Ruminiclostridium</taxon>
    </lineage>
</organism>
<dbReference type="AlphaFoldDB" id="A0A1V4SSL4"/>
<keyword evidence="3" id="KW-1185">Reference proteome</keyword>
<evidence type="ECO:0000256" key="1">
    <source>
        <dbReference type="SAM" id="Phobius"/>
    </source>
</evidence>
<keyword evidence="1" id="KW-1133">Transmembrane helix</keyword>
<keyword evidence="1" id="KW-0812">Transmembrane</keyword>
<evidence type="ECO:0000313" key="3">
    <source>
        <dbReference type="Proteomes" id="UP000191554"/>
    </source>
</evidence>
<accession>A0A1V4SSL4</accession>
<protein>
    <recommendedName>
        <fullName evidence="4">DUF2569 domain-containing protein</fullName>
    </recommendedName>
</protein>
<reference evidence="2 3" key="1">
    <citation type="submission" date="2017-03" db="EMBL/GenBank/DDBJ databases">
        <title>Genome sequence of Clostridium hungatei DSM 14427.</title>
        <authorList>
            <person name="Poehlein A."/>
            <person name="Daniel R."/>
        </authorList>
    </citation>
    <scope>NUCLEOTIDE SEQUENCE [LARGE SCALE GENOMIC DNA]</scope>
    <source>
        <strain evidence="2 3">DSM 14427</strain>
    </source>
</reference>